<dbReference type="EMBL" id="JACLAX010000007">
    <property type="protein sequence ID" value="MBC2669235.1"/>
    <property type="molecule type" value="Genomic_DNA"/>
</dbReference>
<reference evidence="2 3" key="1">
    <citation type="submission" date="2020-08" db="EMBL/GenBank/DDBJ databases">
        <title>The genome sequence of type strain Novosphingobium piscinae KCTC 42194.</title>
        <authorList>
            <person name="Liu Y."/>
        </authorList>
    </citation>
    <scope>NUCLEOTIDE SEQUENCE [LARGE SCALE GENOMIC DNA]</scope>
    <source>
        <strain evidence="2 3">KCTC 42194</strain>
    </source>
</reference>
<comment type="caution">
    <text evidence="2">The sequence shown here is derived from an EMBL/GenBank/DDBJ whole genome shotgun (WGS) entry which is preliminary data.</text>
</comment>
<dbReference type="Proteomes" id="UP000551327">
    <property type="component" value="Unassembled WGS sequence"/>
</dbReference>
<dbReference type="InterPro" id="IPR000241">
    <property type="entry name" value="RlmKL-like_Mtase"/>
</dbReference>
<dbReference type="InterPro" id="IPR029063">
    <property type="entry name" value="SAM-dependent_MTases_sf"/>
</dbReference>
<dbReference type="Gene3D" id="3.40.50.150">
    <property type="entry name" value="Vaccinia Virus protein VP39"/>
    <property type="match status" value="2"/>
</dbReference>
<sequence>MVDEMQGERLLATTEAVRLIPMRHSEARSGRRASGDFVPFPVDTTMALAALTRQFADSGKPVEVTFRKLVHWIRSGERSSHYLHPYPGKLLPHIAHFFLANGTYARPDDTVLDPFSGSGTVALETVLSGRTALYAEANPLGRLLTAVKTHPIDTAGVAVALEQVRGSFAKSRARKPPEVVNIQKWYSPAVIAQLVRLRAAIDALDAGHQRDLMLATFSAVARKSSNADPRFSVPVRYRPGDAPARPAPMELFVSHLSANCARLATLGLIDGLGEAIGAGNDARSLKAADGSRLADGSVGMIISSPPYAGAQKYVRASSLSLGWLGLTPASQLRGLEERTIGREHFAKASWGKQHPSGIACADALIAEIAKENPSRATIVAVYLSEMRSALTEAVRVLRPGGHLVLVIGDNTVCGRRFASSEYLREMLEQLGMTVVLSLVDTILTRQLMTRRASTAGIIATESVIVFRKD</sequence>
<dbReference type="AlphaFoldDB" id="A0A7X1FYB9"/>
<keyword evidence="3" id="KW-1185">Reference proteome</keyword>
<organism evidence="2 3">
    <name type="scientific">Novosphingobium piscinae</name>
    <dbReference type="NCBI Taxonomy" id="1507448"/>
    <lineage>
        <taxon>Bacteria</taxon>
        <taxon>Pseudomonadati</taxon>
        <taxon>Pseudomonadota</taxon>
        <taxon>Alphaproteobacteria</taxon>
        <taxon>Sphingomonadales</taxon>
        <taxon>Sphingomonadaceae</taxon>
        <taxon>Novosphingobium</taxon>
    </lineage>
</organism>
<dbReference type="Pfam" id="PF01170">
    <property type="entry name" value="UPF0020"/>
    <property type="match status" value="1"/>
</dbReference>
<evidence type="ECO:0000313" key="2">
    <source>
        <dbReference type="EMBL" id="MBC2669235.1"/>
    </source>
</evidence>
<feature type="domain" description="Ribosomal RNA large subunit methyltransferase K/L-like methyltransferase" evidence="1">
    <location>
        <begin position="87"/>
        <end position="133"/>
    </location>
</feature>
<proteinExistence type="predicted"/>
<accession>A0A7X1FYB9</accession>
<name>A0A7X1FYB9_9SPHN</name>
<gene>
    <name evidence="2" type="ORF">H7F53_08775</name>
</gene>
<protein>
    <recommendedName>
        <fullName evidence="1">Ribosomal RNA large subunit methyltransferase K/L-like methyltransferase domain-containing protein</fullName>
    </recommendedName>
</protein>
<evidence type="ECO:0000313" key="3">
    <source>
        <dbReference type="Proteomes" id="UP000551327"/>
    </source>
</evidence>
<evidence type="ECO:0000259" key="1">
    <source>
        <dbReference type="Pfam" id="PF01170"/>
    </source>
</evidence>
<dbReference type="SUPFAM" id="SSF53335">
    <property type="entry name" value="S-adenosyl-L-methionine-dependent methyltransferases"/>
    <property type="match status" value="2"/>
</dbReference>